<keyword evidence="10" id="KW-0521">NADP</keyword>
<dbReference type="Pfam" id="PF22235">
    <property type="entry name" value="FAS1_thioest_ins"/>
    <property type="match status" value="1"/>
</dbReference>
<dbReference type="Gene3D" id="3.20.20.70">
    <property type="entry name" value="Aldolase class I"/>
    <property type="match status" value="2"/>
</dbReference>
<evidence type="ECO:0000256" key="21">
    <source>
        <dbReference type="SAM" id="Coils"/>
    </source>
</evidence>
<dbReference type="Gene3D" id="3.90.470.20">
    <property type="entry name" value="4'-phosphopantetheinyl transferase domain"/>
    <property type="match status" value="1"/>
</dbReference>
<dbReference type="Gene3D" id="6.20.240.10">
    <property type="match status" value="1"/>
</dbReference>
<feature type="region of interest" description="Disordered" evidence="22">
    <location>
        <begin position="2168"/>
        <end position="2218"/>
    </location>
</feature>
<accession>A0A4T0I427</accession>
<evidence type="ECO:0000313" key="26">
    <source>
        <dbReference type="Proteomes" id="UP000306954"/>
    </source>
</evidence>
<keyword evidence="9" id="KW-0460">Magnesium</keyword>
<dbReference type="InterPro" id="IPR004568">
    <property type="entry name" value="Ppantetheine-prot_Trfase_dom"/>
</dbReference>
<dbReference type="FunFam" id="3.90.25.70:FF:000001">
    <property type="entry name" value="Fatty acid synthase subunit alpha"/>
    <property type="match status" value="1"/>
</dbReference>
<dbReference type="InterPro" id="IPR013565">
    <property type="entry name" value="Fas1/AflB-like_central"/>
</dbReference>
<evidence type="ECO:0000256" key="2">
    <source>
        <dbReference type="ARBA" id="ARBA00007485"/>
    </source>
</evidence>
<keyword evidence="21" id="KW-0175">Coiled coil</keyword>
<dbReference type="NCBIfam" id="TIGR00556">
    <property type="entry name" value="pantethn_trn"/>
    <property type="match status" value="1"/>
</dbReference>
<dbReference type="InterPro" id="IPR008278">
    <property type="entry name" value="4-PPantetheinyl_Trfase_dom"/>
</dbReference>
<dbReference type="SUPFAM" id="SSF51735">
    <property type="entry name" value="NAD(P)-binding Rossmann-fold domains"/>
    <property type="match status" value="1"/>
</dbReference>
<dbReference type="FunFam" id="1.20.930.70:FF:000001">
    <property type="entry name" value="Fatty acid synthase beta subunit dehydratase"/>
    <property type="match status" value="1"/>
</dbReference>
<reference evidence="25 26" key="1">
    <citation type="submission" date="2019-03" db="EMBL/GenBank/DDBJ databases">
        <title>Sequencing 23 genomes of Wallemia ichthyophaga.</title>
        <authorList>
            <person name="Gostincar C."/>
        </authorList>
    </citation>
    <scope>NUCLEOTIDE SEQUENCE [LARGE SCALE GENOMIC DNA]</scope>
    <source>
        <strain evidence="25 26">EXF-8621</strain>
    </source>
</reference>
<proteinExistence type="inferred from homology"/>
<dbReference type="InterPro" id="IPR040883">
    <property type="entry name" value="FAS_meander"/>
</dbReference>
<dbReference type="PRINTS" id="PR01483">
    <property type="entry name" value="FASYNTHASE"/>
</dbReference>
<dbReference type="GO" id="GO:0008897">
    <property type="term" value="F:holo-[acyl-carrier-protein] synthase activity"/>
    <property type="evidence" value="ECO:0007669"/>
    <property type="project" value="InterPro"/>
</dbReference>
<comment type="subunit">
    <text evidence="17">[Alpha(6)beta(6)] hexamers of two multifunctional subunits (alpha and beta).</text>
</comment>
<dbReference type="GO" id="GO:0000287">
    <property type="term" value="F:magnesium ion binding"/>
    <property type="evidence" value="ECO:0007669"/>
    <property type="project" value="InterPro"/>
</dbReference>
<dbReference type="CDD" id="cd00828">
    <property type="entry name" value="elong_cond_enzymes"/>
    <property type="match status" value="1"/>
</dbReference>
<dbReference type="InterPro" id="IPR003965">
    <property type="entry name" value="Fatty_acid_synthase"/>
</dbReference>
<evidence type="ECO:0000256" key="3">
    <source>
        <dbReference type="ARBA" id="ARBA00022450"/>
    </source>
</evidence>
<dbReference type="Pfam" id="PF01648">
    <property type="entry name" value="ACPS"/>
    <property type="match status" value="1"/>
</dbReference>
<evidence type="ECO:0000256" key="19">
    <source>
        <dbReference type="ARBA" id="ARBA00048508"/>
    </source>
</evidence>
<dbReference type="FunFam" id="3.40.366.10:FF:000006">
    <property type="entry name" value="Fatty acid synthase beta subunit dehydratase"/>
    <property type="match status" value="1"/>
</dbReference>
<keyword evidence="7" id="KW-0479">Metal-binding</keyword>
<dbReference type="GO" id="GO:0004318">
    <property type="term" value="F:enoyl-[acyl-carrier-protein] reductase (NADH) activity"/>
    <property type="evidence" value="ECO:0007669"/>
    <property type="project" value="InterPro"/>
</dbReference>
<dbReference type="InterPro" id="IPR009081">
    <property type="entry name" value="PP-bd_ACP"/>
</dbReference>
<dbReference type="InterPro" id="IPR041099">
    <property type="entry name" value="FAS1_N"/>
</dbReference>
<dbReference type="Gene3D" id="3.40.47.10">
    <property type="match status" value="1"/>
</dbReference>
<sequence length="3924" mass="431188">MSILNAAKSLVGIEEQRTLTVQSSQTRIGIPVSRNVWWKAEILRENFLQSAYSLVEQDESAEDDFAQLELLSKFLKFVATSQLDEQSLYVLQASLVHFHQVHLSHVDVHNLTAKLDAELRKLVLSAFFKSRAALEAAGLETPQSPPSALIQQSIQGNANVYALFGGQGANEVYFDELQNLFDIYQPYVEDFLTESSKTLIDLAKNASNNGSVYYSQSIDPVGWLKNSSSRPSVAYLASIPLSLPLIGLTQLVQYLAFASACSLTPAQLRENIHGATGHSQGVISAVVAAASDSYQDFTLNAVKALKILFYIGLRGQETFPTLSIEPALVEDSIEGGEGEPTPMLSVSGLSLSVLESFVNKTNAHLADSSKIDIRLLNGPKNFIVTGPPRSLYGLVTNLRKVRAPTGLDQSKVPYSKRKAVFNARFLVVGVPYHSPYLADAIPKVFDEDLAKEELWSPSDLKLAVYHTETGQDLRELSSGLTKSLLIQIFTQPIYWTKATNFPESATHAIDFGPGGMSGIGPLTQRNWEGRGIRVLIPGANGKLGSEIYGSSLIKEEKWSEKFQPALVKTKDGKIHLDTPFSRMLGKPPLMVAGMTPCTVKGGFVSSVLNAGYHIELAGGGHYNAKMLRAKVEEIQQNIQPGNGITLNALYINQRQFTFQLPLWQQMRQEGLPIEGFCVAAGIPSSEKATEMITSLKESGIKHVSFKPGSVEGIRQVVNIAAANPSFPIIMQWTGGRAGGHHSCEDVHQPIIQTYASIRQHSNISLVAGSGFGAADDFWPYLTGDWSLEFGLQPMPFDGSLFASRVMVAKEAHTSESVKQLIVDAPGVDDKDWEQTYDKVTGGILTVRSELGEPIHKIATRGVKLWREFDDTVFNLPREKRGPWLEGKRDYVIGRLNKDFQKPWFGEKADGVVVSDIGDMTYEEVTRRMVKLLYVAHQSRWIDVSLRNLVGDWLRRVEERFSAVDGTDKISILQNYSSLNSPGDFINNFFTEYTGATEQLLAAEDKAYFLNITQRPGQKPVPFIPVLDNSFEVWFKKDSLWQAEDMDAVVDQDPQRVCILQGPVAAKHSTKVNEPIKELLGKIEEQLVKKLLDRRYNGDASKVPEVDYIGAQLAITSASQAGLIESHKIISTTEQDKQIYQISDSLPSAGEWLENLAGRQTGWFRALLTSPILVQGKGYATNPMKKLLAPRVGQKVVIAMKNGEPAGAELYGGIRSAGDSDPNFQAIKISYDESIKRITLVLSEERRGESVPLTFIYDYKPAIGYAPIHEVMEGRNQRIKEFYWKLWELGTPTELNVRDTFTGPPFTIDTATVEKFCAIIGNDGEAFKSNRSDEVQAPMDFAIVTGWQAIMKSIFPKEIDGDLLKLVHLSNGFKMVDGARPIAVGDVCSAECKIVSIVNSDSGKTVVVKGHVVRDGKPAIEVSSSFLYRGKFDDYENTFEITDDAQYRVTLKSDSDVALLRSKEWFQWEDERIPLTVGTTLIFDTQSEIHHGNATSYKSLSVSGRANIRNQLKELVPVGSIGLETGMTKGNPVNEYLRRNGEVINGRTLFENDGYSITKSANPSLYVSPFSNESYSKISGDYNPIHINPYFADLGNLPGTIAHGMYGSAATRKYVETVAADNVPSRVLSYQVTFVGMVLPGDTLEVKLRHIGMDDGSKLISVETFNQDGEKVISGQALVAQPTTTYVFTGQGSQEQGMGMALYESSAAARNVWDAADDHLGEVYGFSIIDIVKNNPKAKTIHFGGLKGQAIRQRYMDLRYDTTDKDGNVKTLPLFPDITVRTSDYTFQAPNGLLFATQFAQIALVVTEKAAFEDMRSKGLIQANCAFAGHSLGEYASLASIADVLPISSLTDVVFYRGLTMQRAVERDAHGRSQFRMMAVNPSRIGKTFDETILREIVDSVSRRTQLLLQIVNYNVDGQQYVCAGHLQALETLTNTLNFMKVNKIDIASLLKQLSVEQVKAHLDEIIDECFGKSKAKAESEGGFLTLERGFATIPLPGIDVPFHSRYLWAGVMPFRTYLSKKIDAKDLNPDMLIGKYIPNLVAKPFEISKPYIEMIHNQTSSPRLEKVLSGWDADKWAATENRQVLAYTVLVELLAYQFASPVRWIETQDLFFTHYNFERLVEVGPSPTLSGMANRTQRLKYESLDTAQAIQRAIFCHAKNQKEIYYEMEDEEEEAPAAAPAEESAPAQAAPSAPAAAPAAAAPAPAAGGGAPAEIPDEPLKATDTLRIIIAQKLKKTVGEITLSKSIKDLVGGKSTLQNEILGDLQTEFGNAPEKGEELPLDELGSALNVGYSGSLGKFTTGLVSRMVGSKMPGGFNLSSVKTHLSKSWGLGPQRQEAVLLFGITMEPAKRLGSEPEAKQWADSVAQAYASQAGITLSTASAGGGGGGATAGVTISSEELDKFRAEQNDFAAHQIDAYMRYLNRDPRAGHRLHEQEKQNGTELQDRLDAISREHGDAYINGVMPSFEPLKARTFDSSWNWARQDALAMFYDIIFGRLTAVDRDITSRCLNIISRADPTLVDYMSYYLNNVNIELGPTYKLAKELGNQLLENCREAVQLGEGPKYKDVTFPTAPHTEISGSGDIKYSEINREDVRKLEHYVKEMAAGGKISTQNINLDKVQTDVEKLYELVKSQPQISEAHKTSIKSLYDEVLRSLGRPEKHTAVPRTRRSSSQFLRPDVSENATVNDDKIPFLHLKRKVGTNWSYSTKLTEIYLDILTEIATSGTTFKDKNALLTGVSKGSIGVEIVKGLIAGGARVVITTSRYSRATVEYYQAVYHECGSRGSSLTVVPFNQGSKQDVEQLVEYIYSTLGMDLDYVLPFAALPENGREIDGLDEKSELAHRIMLVNVLRLLGAVKAKKAARNFVTRPTQVVLPLSPNHGLFGNDGLYSESKISLETLFNRWSSESWGEYLCLAGAVIGWTRGTGLMSATNIVAEGVEKHGVRTFSSKEMAFNILGLMHPLLFDITQVEPIWADLNGGMDRLPDLAQISSKLRTDLQADAARRRAISADNAADFATVNGVEAEGLYKEVKVAPRANFKYGFPDIAKPKALGDLSKLEGMMDLDKVVVVTGFAEVSPWGSARTRWEMEARGEFTIEGCIEMAWMMGFIKHFDGRLKSGQLHVGWVDSKSEDPVDDKDVKPRYEKSILEHSGIRLIEPELFRGYDPKKKGFNQEIELNHDLEAIEVSDADAEQFKREHGDKVDIWQSESGEWAAKLKRGARVLVPKSFRFNRLVAGQLPSGWDAGRYGIPGDIAAQTDRTALWSLASVSEALINSGITDPYELYKHVHPSEVGTSLGSGMGGMESLSAMFKDRREEKDVQMDILQETFINTVAGWVNLLLLSSSGPIKIPVGACATALQSIEIACDTIISGKAKVMVSGGFDDFSEEGSYEFANMKATSNTDAEFANGREPNEMSRPTTTSRAGFMEAQGTGVQVLMSASTAIEIGAPIRGIVGFTSTSTDKAGRSIPAPGKGVLSVGRELHTETPIPTLDLNYRSRQMAFRRKQISEWLDNELEIMSEELAAVEKNGEKVDEATMQTKVSFLEEEAERQEKQALGSFGMLEGSDSRIAPLRRALAVWGLKVDDIGFCSFHGTSTKANDKNESETYNALFEHLGRSEGNACPVIAQKWLTGHPKGGAAAWMFNGAMQAINDAIIPGNRNADNISAELQAYKYLVYLSKSIKVDAIKCGILTSFGFGQVGGSCLIIHPAYLYASLGDDALAAYGKVRAERERDSYKKMNAHMIHNNLVEIKETPPFTQENEMPVLLNPLARTSGDKPGSYSFPKKLNEKIAFKKGNAGVASEMLKGVDGVQGVGTDAVLISAVPTSETFIERNFTNAEKSYCEKQPDPKASFAARWAAKEAVFKALNTKGKGAAAGMKEIEVVAGDVGPAVVLHGDALAAAHQRRVKEFKLSLSHSEDVAIAVAFAQ</sequence>
<dbReference type="GO" id="GO:0019171">
    <property type="term" value="F:(3R)-hydroxyacyl-[acyl-carrier-protein] dehydratase activity"/>
    <property type="evidence" value="ECO:0007669"/>
    <property type="project" value="InterPro"/>
</dbReference>
<dbReference type="InterPro" id="IPR037143">
    <property type="entry name" value="4-PPantetheinyl_Trfase_dom_sf"/>
</dbReference>
<evidence type="ECO:0000256" key="10">
    <source>
        <dbReference type="ARBA" id="ARBA00022857"/>
    </source>
</evidence>
<dbReference type="GO" id="GO:0006633">
    <property type="term" value="P:fatty acid biosynthetic process"/>
    <property type="evidence" value="ECO:0007669"/>
    <property type="project" value="InterPro"/>
</dbReference>
<dbReference type="Pfam" id="PF18314">
    <property type="entry name" value="FAS_I_H"/>
    <property type="match status" value="1"/>
</dbReference>
<dbReference type="Pfam" id="PF17951">
    <property type="entry name" value="FAS_meander"/>
    <property type="match status" value="1"/>
</dbReference>
<dbReference type="Gene3D" id="1.20.1050.120">
    <property type="match status" value="1"/>
</dbReference>
<dbReference type="PROSITE" id="PS00606">
    <property type="entry name" value="KS3_1"/>
    <property type="match status" value="1"/>
</dbReference>
<evidence type="ECO:0000256" key="7">
    <source>
        <dbReference type="ARBA" id="ARBA00022723"/>
    </source>
</evidence>
<feature type="domain" description="Carrier" evidence="23">
    <location>
        <begin position="2220"/>
        <end position="2295"/>
    </location>
</feature>
<dbReference type="InterPro" id="IPR050830">
    <property type="entry name" value="Fungal_FAS"/>
</dbReference>
<dbReference type="Gene3D" id="6.10.140.1410">
    <property type="match status" value="1"/>
</dbReference>
<dbReference type="Pfam" id="PF01575">
    <property type="entry name" value="MaoC_dehydratas"/>
    <property type="match status" value="1"/>
</dbReference>
<feature type="coiled-coil region" evidence="21">
    <location>
        <begin position="3505"/>
        <end position="3551"/>
    </location>
</feature>
<evidence type="ECO:0000256" key="5">
    <source>
        <dbReference type="ARBA" id="ARBA00022553"/>
    </source>
</evidence>
<evidence type="ECO:0000256" key="13">
    <source>
        <dbReference type="ARBA" id="ARBA00023027"/>
    </source>
</evidence>
<keyword evidence="6" id="KW-0808">Transferase</keyword>
<keyword evidence="15" id="KW-0456">Lyase</keyword>
<name>A0A4T0I427_WALIC</name>
<dbReference type="SUPFAM" id="SSF56214">
    <property type="entry name" value="4'-phosphopantetheinyl transferase"/>
    <property type="match status" value="1"/>
</dbReference>
<dbReference type="UniPathway" id="UPA00659"/>
<dbReference type="InterPro" id="IPR032088">
    <property type="entry name" value="SAT"/>
</dbReference>
<feature type="domain" description="Ketosynthase family 3 (KS3)" evidence="24">
    <location>
        <begin position="3171"/>
        <end position="3704"/>
    </location>
</feature>
<dbReference type="CDD" id="cd08950">
    <property type="entry name" value="KR_fFAS_SDR_c_like"/>
    <property type="match status" value="1"/>
</dbReference>
<dbReference type="InterPro" id="IPR039569">
    <property type="entry name" value="FAS1-like_DH_region"/>
</dbReference>
<dbReference type="PROSITE" id="PS50075">
    <property type="entry name" value="CARRIER"/>
    <property type="match status" value="1"/>
</dbReference>
<dbReference type="Pfam" id="PF18325">
    <property type="entry name" value="Fas_alpha_ACP"/>
    <property type="match status" value="1"/>
</dbReference>
<dbReference type="InterPro" id="IPR014031">
    <property type="entry name" value="Ketoacyl_synth_C"/>
</dbReference>
<dbReference type="PROSITE" id="PS52004">
    <property type="entry name" value="KS3_2"/>
    <property type="match status" value="1"/>
</dbReference>
<dbReference type="Pfam" id="PF13452">
    <property type="entry name" value="FAS1_DH_region"/>
    <property type="match status" value="1"/>
</dbReference>
<dbReference type="FunFam" id="3.40.366.10:FF:000003">
    <property type="entry name" value="Fatty acid synthase subunit beta dehydratase"/>
    <property type="match status" value="1"/>
</dbReference>
<dbReference type="InterPro" id="IPR016035">
    <property type="entry name" value="Acyl_Trfase/lysoPLipase"/>
</dbReference>
<dbReference type="Pfam" id="PF00106">
    <property type="entry name" value="adh_short"/>
    <property type="match status" value="1"/>
</dbReference>
<dbReference type="InterPro" id="IPR001227">
    <property type="entry name" value="Ac_transferase_dom_sf"/>
</dbReference>
<dbReference type="EMBL" id="SPOF01000015">
    <property type="protein sequence ID" value="TIB13213.1"/>
    <property type="molecule type" value="Genomic_DNA"/>
</dbReference>
<dbReference type="InterPro" id="IPR016039">
    <property type="entry name" value="Thiolase-like"/>
</dbReference>
<dbReference type="Proteomes" id="UP000306954">
    <property type="component" value="Unassembled WGS sequence"/>
</dbReference>
<dbReference type="Gene3D" id="1.20.930.70">
    <property type="match status" value="1"/>
</dbReference>
<dbReference type="CDD" id="cd03447">
    <property type="entry name" value="FAS_MaoC"/>
    <property type="match status" value="1"/>
</dbReference>
<dbReference type="GO" id="GO:0005835">
    <property type="term" value="C:fatty acid synthase complex"/>
    <property type="evidence" value="ECO:0007669"/>
    <property type="project" value="InterPro"/>
</dbReference>
<dbReference type="InterPro" id="IPR036291">
    <property type="entry name" value="NAD(P)-bd_dom_sf"/>
</dbReference>
<comment type="pathway">
    <text evidence="1">Lipid metabolism; fatty acid beta-oxidation.</text>
</comment>
<keyword evidence="12" id="KW-0843">Virulence</keyword>
<comment type="similarity">
    <text evidence="2">Belongs to the thiolase-like superfamily. Fungal fatty acid synthetase subunit alpha family.</text>
</comment>
<evidence type="ECO:0000256" key="4">
    <source>
        <dbReference type="ARBA" id="ARBA00022516"/>
    </source>
</evidence>
<dbReference type="Pfam" id="PF16073">
    <property type="entry name" value="SAT"/>
    <property type="match status" value="1"/>
</dbReference>
<dbReference type="PANTHER" id="PTHR10982">
    <property type="entry name" value="MALONYL COA-ACYL CARRIER PROTEIN TRANSACYLASE"/>
    <property type="match status" value="1"/>
</dbReference>
<organism evidence="25 26">
    <name type="scientific">Wallemia ichthyophaga</name>
    <dbReference type="NCBI Taxonomy" id="245174"/>
    <lineage>
        <taxon>Eukaryota</taxon>
        <taxon>Fungi</taxon>
        <taxon>Dikarya</taxon>
        <taxon>Basidiomycota</taxon>
        <taxon>Wallemiomycotina</taxon>
        <taxon>Wallemiomycetes</taxon>
        <taxon>Wallemiales</taxon>
        <taxon>Wallemiaceae</taxon>
        <taxon>Wallemia</taxon>
    </lineage>
</organism>
<dbReference type="GO" id="GO:0004321">
    <property type="term" value="F:fatty-acyl-CoA synthase activity"/>
    <property type="evidence" value="ECO:0007669"/>
    <property type="project" value="UniProtKB-EC"/>
</dbReference>
<dbReference type="InterPro" id="IPR002347">
    <property type="entry name" value="SDR_fam"/>
</dbReference>
<dbReference type="SUPFAM" id="SSF52151">
    <property type="entry name" value="FabD/lysophospholipase-like"/>
    <property type="match status" value="2"/>
</dbReference>
<dbReference type="Gene3D" id="6.10.140.1400">
    <property type="match status" value="1"/>
</dbReference>
<keyword evidence="13" id="KW-0520">NAD</keyword>
<dbReference type="GO" id="GO:0006635">
    <property type="term" value="P:fatty acid beta-oxidation"/>
    <property type="evidence" value="ECO:0007669"/>
    <property type="project" value="UniProtKB-UniPathway"/>
</dbReference>
<dbReference type="Gene3D" id="3.30.70.3330">
    <property type="match status" value="1"/>
</dbReference>
<evidence type="ECO:0000256" key="6">
    <source>
        <dbReference type="ARBA" id="ARBA00022679"/>
    </source>
</evidence>
<dbReference type="Gene3D" id="3.40.50.720">
    <property type="entry name" value="NAD(P)-binding Rossmann-like Domain"/>
    <property type="match status" value="1"/>
</dbReference>
<dbReference type="GO" id="GO:0004300">
    <property type="term" value="F:enoyl-CoA hydratase activity"/>
    <property type="evidence" value="ECO:0007669"/>
    <property type="project" value="UniProtKB-ARBA"/>
</dbReference>
<feature type="compositionally biased region" description="Low complexity" evidence="22">
    <location>
        <begin position="2176"/>
        <end position="2206"/>
    </location>
</feature>
<dbReference type="Gene3D" id="3.10.129.10">
    <property type="entry name" value="Hotdog Thioesterase"/>
    <property type="match status" value="1"/>
</dbReference>
<evidence type="ECO:0000259" key="23">
    <source>
        <dbReference type="PROSITE" id="PS50075"/>
    </source>
</evidence>
<evidence type="ECO:0000256" key="14">
    <source>
        <dbReference type="ARBA" id="ARBA00023098"/>
    </source>
</evidence>
<dbReference type="InterPro" id="IPR013785">
    <property type="entry name" value="Aldolase_TIM"/>
</dbReference>
<evidence type="ECO:0000256" key="18">
    <source>
        <dbReference type="ARBA" id="ARBA00048237"/>
    </source>
</evidence>
<dbReference type="InterPro" id="IPR002539">
    <property type="entry name" value="MaoC-like_dom"/>
</dbReference>
<dbReference type="GO" id="GO:0004315">
    <property type="term" value="F:3-oxoacyl-[acyl-carrier-protein] synthase activity"/>
    <property type="evidence" value="ECO:0007669"/>
    <property type="project" value="UniProtKB-EC"/>
</dbReference>
<dbReference type="Gene3D" id="6.10.250.1930">
    <property type="match status" value="1"/>
</dbReference>
<dbReference type="GO" id="GO:0016787">
    <property type="term" value="F:hydrolase activity"/>
    <property type="evidence" value="ECO:0007669"/>
    <property type="project" value="UniProtKB-KW"/>
</dbReference>
<evidence type="ECO:0000256" key="9">
    <source>
        <dbReference type="ARBA" id="ARBA00022842"/>
    </source>
</evidence>
<comment type="catalytic activity">
    <reaction evidence="18">
        <text>acetyl-CoA + n malonyl-CoA + 2n NADPH + 4n H(+) = a long-chain-acyl-CoA + n CoA + n CO2 + 2n NADP(+).</text>
        <dbReference type="EC" id="2.3.1.86"/>
    </reaction>
</comment>
<keyword evidence="5" id="KW-0597">Phosphoprotein</keyword>
<evidence type="ECO:0000256" key="16">
    <source>
        <dbReference type="ARBA" id="ARBA00023268"/>
    </source>
</evidence>
<dbReference type="InterPro" id="IPR014030">
    <property type="entry name" value="Ketoacyl_synth_N"/>
</dbReference>
<dbReference type="Pfam" id="PF17828">
    <property type="entry name" value="FAS_N"/>
    <property type="match status" value="1"/>
</dbReference>
<dbReference type="GO" id="GO:0004316">
    <property type="term" value="F:3-oxoacyl-[acyl-carrier-protein] reductase (NADPH) activity"/>
    <property type="evidence" value="ECO:0007669"/>
    <property type="project" value="UniProtKB-EC"/>
</dbReference>
<keyword evidence="3" id="KW-0596">Phosphopantetheine</keyword>
<comment type="caution">
    <text evidence="25">The sequence shown here is derived from an EMBL/GenBank/DDBJ whole genome shotgun (WGS) entry which is preliminary data.</text>
</comment>
<dbReference type="InterPro" id="IPR020841">
    <property type="entry name" value="PKS_Beta-ketoAc_synthase_dom"/>
</dbReference>
<dbReference type="Gene3D" id="3.90.25.70">
    <property type="match status" value="1"/>
</dbReference>
<comment type="catalytic activity">
    <reaction evidence="20">
        <text>a fatty acyl-[ACP] + malonyl-[ACP] + H(+) = a 3-oxoacyl-[ACP] + holo-[ACP] + CO2</text>
        <dbReference type="Rhea" id="RHEA:22836"/>
        <dbReference type="Rhea" id="RHEA-COMP:9623"/>
        <dbReference type="Rhea" id="RHEA-COMP:9685"/>
        <dbReference type="Rhea" id="RHEA-COMP:9916"/>
        <dbReference type="Rhea" id="RHEA-COMP:14125"/>
        <dbReference type="ChEBI" id="CHEBI:15378"/>
        <dbReference type="ChEBI" id="CHEBI:16526"/>
        <dbReference type="ChEBI" id="CHEBI:64479"/>
        <dbReference type="ChEBI" id="CHEBI:78449"/>
        <dbReference type="ChEBI" id="CHEBI:78776"/>
        <dbReference type="ChEBI" id="CHEBI:138651"/>
        <dbReference type="EC" id="2.3.1.41"/>
    </reaction>
</comment>
<dbReference type="Pfam" id="PF08354">
    <property type="entry name" value="Fas1-AflB-like_hel"/>
    <property type="match status" value="1"/>
</dbReference>
<dbReference type="Gene3D" id="3.40.366.10">
    <property type="entry name" value="Malonyl-Coenzyme A Acyl Carrier Protein, domain 2"/>
    <property type="match status" value="3"/>
</dbReference>
<dbReference type="Pfam" id="PF00698">
    <property type="entry name" value="Acyl_transf_1"/>
    <property type="match status" value="1"/>
</dbReference>
<dbReference type="InterPro" id="IPR018201">
    <property type="entry name" value="Ketoacyl_synth_AS"/>
</dbReference>
<evidence type="ECO:0000256" key="8">
    <source>
        <dbReference type="ARBA" id="ARBA00022801"/>
    </source>
</evidence>
<dbReference type="InterPro" id="IPR041550">
    <property type="entry name" value="FASI_helical"/>
</dbReference>
<dbReference type="SUPFAM" id="SSF54637">
    <property type="entry name" value="Thioesterase/thiol ester dehydrase-isomerase"/>
    <property type="match status" value="2"/>
</dbReference>
<dbReference type="Pfam" id="PF00109">
    <property type="entry name" value="ketoacyl-synt"/>
    <property type="match status" value="1"/>
</dbReference>
<dbReference type="Pfam" id="PF02801">
    <property type="entry name" value="Ketoacyl-synt_C"/>
    <property type="match status" value="1"/>
</dbReference>
<dbReference type="InterPro" id="IPR014043">
    <property type="entry name" value="Acyl_transferase_dom"/>
</dbReference>
<dbReference type="InterPro" id="IPR029069">
    <property type="entry name" value="HotDog_dom_sf"/>
</dbReference>
<evidence type="ECO:0000256" key="1">
    <source>
        <dbReference type="ARBA" id="ARBA00005005"/>
    </source>
</evidence>
<comment type="catalytic activity">
    <reaction evidence="19">
        <text>a (3R)-hydroxyacyl-[ACP] + NADP(+) = a 3-oxoacyl-[ACP] + NADPH + H(+)</text>
        <dbReference type="Rhea" id="RHEA:17397"/>
        <dbReference type="Rhea" id="RHEA-COMP:9916"/>
        <dbReference type="Rhea" id="RHEA-COMP:9945"/>
        <dbReference type="ChEBI" id="CHEBI:15378"/>
        <dbReference type="ChEBI" id="CHEBI:57783"/>
        <dbReference type="ChEBI" id="CHEBI:58349"/>
        <dbReference type="ChEBI" id="CHEBI:78776"/>
        <dbReference type="ChEBI" id="CHEBI:78827"/>
        <dbReference type="EC" id="1.1.1.100"/>
    </reaction>
</comment>
<dbReference type="SUPFAM" id="SSF53901">
    <property type="entry name" value="Thiolase-like"/>
    <property type="match status" value="2"/>
</dbReference>
<keyword evidence="8" id="KW-0378">Hydrolase</keyword>
<evidence type="ECO:0000256" key="15">
    <source>
        <dbReference type="ARBA" id="ARBA00023239"/>
    </source>
</evidence>
<dbReference type="FunFam" id="3.30.70.3330:FF:000001">
    <property type="entry name" value="Fatty acid synthase subunit beta dehydratase"/>
    <property type="match status" value="1"/>
</dbReference>
<dbReference type="Gene3D" id="6.10.60.10">
    <property type="match status" value="1"/>
</dbReference>
<keyword evidence="4" id="KW-0444">Lipid biosynthesis</keyword>
<keyword evidence="11" id="KW-0560">Oxidoreductase</keyword>
<evidence type="ECO:0000256" key="17">
    <source>
        <dbReference type="ARBA" id="ARBA00033756"/>
    </source>
</evidence>
<dbReference type="InterPro" id="IPR040899">
    <property type="entry name" value="Fas_alpha_ACP"/>
</dbReference>
<dbReference type="PANTHER" id="PTHR10982:SF21">
    <property type="entry name" value="FATTY ACID SYNTHASE SUBUNIT BETA"/>
    <property type="match status" value="1"/>
</dbReference>
<dbReference type="FunFam" id="3.90.470.20:FF:000005">
    <property type="entry name" value="Fatty acid synthase alpha subunit FasA"/>
    <property type="match status" value="1"/>
</dbReference>
<evidence type="ECO:0000259" key="24">
    <source>
        <dbReference type="PROSITE" id="PS52004"/>
    </source>
</evidence>
<evidence type="ECO:0000256" key="20">
    <source>
        <dbReference type="ARBA" id="ARBA00049541"/>
    </source>
</evidence>
<gene>
    <name evidence="25" type="ORF">E3P90_01699</name>
</gene>
<keyword evidence="14" id="KW-0443">Lipid metabolism</keyword>
<dbReference type="Gene3D" id="3.30.70.2490">
    <property type="match status" value="1"/>
</dbReference>
<dbReference type="Gene3D" id="3.30.1120.100">
    <property type="match status" value="1"/>
</dbReference>
<keyword evidence="16" id="KW-0511">Multifunctional enzyme</keyword>
<evidence type="ECO:0000256" key="11">
    <source>
        <dbReference type="ARBA" id="ARBA00023002"/>
    </source>
</evidence>
<dbReference type="SMART" id="SM00827">
    <property type="entry name" value="PKS_AT"/>
    <property type="match status" value="1"/>
</dbReference>
<evidence type="ECO:0000256" key="22">
    <source>
        <dbReference type="SAM" id="MobiDB-lite"/>
    </source>
</evidence>
<evidence type="ECO:0000256" key="12">
    <source>
        <dbReference type="ARBA" id="ARBA00023026"/>
    </source>
</evidence>
<protein>
    <submittedName>
        <fullName evidence="25">Uncharacterized protein</fullName>
    </submittedName>
</protein>
<dbReference type="FunFam" id="3.30.70.2490:FF:000001">
    <property type="entry name" value="Fatty acid synthase subunit alpha"/>
    <property type="match status" value="1"/>
</dbReference>
<dbReference type="GO" id="GO:0004312">
    <property type="term" value="F:fatty acid synthase activity"/>
    <property type="evidence" value="ECO:0007669"/>
    <property type="project" value="InterPro"/>
</dbReference>
<dbReference type="InterPro" id="IPR047224">
    <property type="entry name" value="FAS_alpha_su_C"/>
</dbReference>
<dbReference type="FunFam" id="3.20.20.70:FF:000078">
    <property type="entry name" value="Fatty acid synthase beta subunit dehydratase"/>
    <property type="match status" value="1"/>
</dbReference>
<evidence type="ECO:0000313" key="25">
    <source>
        <dbReference type="EMBL" id="TIB13213.1"/>
    </source>
</evidence>